<name>A0A653E3F0_9PSED</name>
<sequence length="123" mass="13202">MLSIALTSLLLASASPAGASLFLQPVSATQLELRLCFTGDGQQVRYDLEVLTVSAAGRQRSRQGGTLLATATRACPILNRMGTSADRSVEATVHWWVDGQEQAPLEQRFPESQQSNGRAGEQT</sequence>
<dbReference type="EMBL" id="LR215729">
    <property type="protein sequence ID" value="VEV97257.1"/>
    <property type="molecule type" value="Genomic_DNA"/>
</dbReference>
<protein>
    <submittedName>
        <fullName evidence="3">Uncharacterized protein</fullName>
    </submittedName>
</protein>
<keyword evidence="2" id="KW-0732">Signal</keyword>
<reference evidence="3" key="1">
    <citation type="submission" date="2019-02" db="EMBL/GenBank/DDBJ databases">
        <authorList>
            <consortium name="Genoscope - CEA"/>
            <person name="William W."/>
        </authorList>
    </citation>
    <scope>NUCLEOTIDE SEQUENCE [LARGE SCALE GENOMIC DNA]</scope>
    <source>
        <strain evidence="3">YSy11</strain>
    </source>
</reference>
<accession>A0A653E3F0</accession>
<evidence type="ECO:0000313" key="3">
    <source>
        <dbReference type="EMBL" id="VEV97257.1"/>
    </source>
</evidence>
<gene>
    <name evidence="3" type="ORF">PMYSY11_2211</name>
</gene>
<evidence type="ECO:0000256" key="1">
    <source>
        <dbReference type="SAM" id="MobiDB-lite"/>
    </source>
</evidence>
<feature type="compositionally biased region" description="Polar residues" evidence="1">
    <location>
        <begin position="110"/>
        <end position="123"/>
    </location>
</feature>
<dbReference type="AlphaFoldDB" id="A0A653E3F0"/>
<feature type="chain" id="PRO_5024893932" evidence="2">
    <location>
        <begin position="20"/>
        <end position="123"/>
    </location>
</feature>
<organism evidence="3">
    <name type="scientific">Pseudomonas marincola</name>
    <dbReference type="NCBI Taxonomy" id="437900"/>
    <lineage>
        <taxon>Bacteria</taxon>
        <taxon>Pseudomonadati</taxon>
        <taxon>Pseudomonadota</taxon>
        <taxon>Gammaproteobacteria</taxon>
        <taxon>Pseudomonadales</taxon>
        <taxon>Pseudomonadaceae</taxon>
        <taxon>Pseudomonas</taxon>
    </lineage>
</organism>
<feature type="signal peptide" evidence="2">
    <location>
        <begin position="1"/>
        <end position="19"/>
    </location>
</feature>
<feature type="region of interest" description="Disordered" evidence="1">
    <location>
        <begin position="102"/>
        <end position="123"/>
    </location>
</feature>
<proteinExistence type="predicted"/>
<evidence type="ECO:0000256" key="2">
    <source>
        <dbReference type="SAM" id="SignalP"/>
    </source>
</evidence>